<gene>
    <name evidence="6" type="ORF">H9824_12315</name>
</gene>
<dbReference type="EMBL" id="DXCV01000088">
    <property type="protein sequence ID" value="HIY89467.1"/>
    <property type="molecule type" value="Genomic_DNA"/>
</dbReference>
<evidence type="ECO:0000256" key="3">
    <source>
        <dbReference type="RuleBase" id="RU003939"/>
    </source>
</evidence>
<name>A0A9D2CKX4_9BACE</name>
<reference evidence="6" key="1">
    <citation type="journal article" date="2021" name="PeerJ">
        <title>Extensive microbial diversity within the chicken gut microbiome revealed by metagenomics and culture.</title>
        <authorList>
            <person name="Gilroy R."/>
            <person name="Ravi A."/>
            <person name="Getino M."/>
            <person name="Pursley I."/>
            <person name="Horton D.L."/>
            <person name="Alikhan N.F."/>
            <person name="Baker D."/>
            <person name="Gharbi K."/>
            <person name="Hall N."/>
            <person name="Watson M."/>
            <person name="Adriaenssens E.M."/>
            <person name="Foster-Nyarko E."/>
            <person name="Jarju S."/>
            <person name="Secka A."/>
            <person name="Antonio M."/>
            <person name="Oren A."/>
            <person name="Chaudhuri R.R."/>
            <person name="La Ragione R."/>
            <person name="Hildebrand F."/>
            <person name="Pallen M.J."/>
        </authorList>
    </citation>
    <scope>NUCLEOTIDE SEQUENCE</scope>
    <source>
        <strain evidence="6">Gambia2-208</strain>
    </source>
</reference>
<keyword evidence="5" id="KW-1133">Transmembrane helix</keyword>
<evidence type="ECO:0000256" key="5">
    <source>
        <dbReference type="SAM" id="Phobius"/>
    </source>
</evidence>
<dbReference type="AlphaFoldDB" id="A0A9D2CKX4"/>
<organism evidence="6 7">
    <name type="scientific">Candidatus Bacteroides pullicola</name>
    <dbReference type="NCBI Taxonomy" id="2838475"/>
    <lineage>
        <taxon>Bacteria</taxon>
        <taxon>Pseudomonadati</taxon>
        <taxon>Bacteroidota</taxon>
        <taxon>Bacteroidia</taxon>
        <taxon>Bacteroidales</taxon>
        <taxon>Bacteroidaceae</taxon>
        <taxon>Bacteroides</taxon>
    </lineage>
</organism>
<evidence type="ECO:0000313" key="6">
    <source>
        <dbReference type="EMBL" id="HIY89467.1"/>
    </source>
</evidence>
<dbReference type="Pfam" id="PF00216">
    <property type="entry name" value="Bac_DNA_binding"/>
    <property type="match status" value="1"/>
</dbReference>
<dbReference type="PANTHER" id="PTHR33175">
    <property type="entry name" value="DNA-BINDING PROTEIN HU"/>
    <property type="match status" value="1"/>
</dbReference>
<dbReference type="PANTHER" id="PTHR33175:SF2">
    <property type="entry name" value="INTEGRATION HOST FACTOR SUBUNIT ALPHA"/>
    <property type="match status" value="1"/>
</dbReference>
<dbReference type="CDD" id="cd00591">
    <property type="entry name" value="HU_IHF"/>
    <property type="match status" value="1"/>
</dbReference>
<dbReference type="GO" id="GO:0003677">
    <property type="term" value="F:DNA binding"/>
    <property type="evidence" value="ECO:0007669"/>
    <property type="project" value="UniProtKB-KW"/>
</dbReference>
<feature type="transmembrane region" description="Helical" evidence="5">
    <location>
        <begin position="182"/>
        <end position="201"/>
    </location>
</feature>
<dbReference type="InterPro" id="IPR000119">
    <property type="entry name" value="Hist_DNA-bd"/>
</dbReference>
<dbReference type="SMART" id="SM00411">
    <property type="entry name" value="BHL"/>
    <property type="match status" value="1"/>
</dbReference>
<comment type="caution">
    <text evidence="6">The sequence shown here is derived from an EMBL/GenBank/DDBJ whole genome shotgun (WGS) entry which is preliminary data.</text>
</comment>
<keyword evidence="5" id="KW-0812">Transmembrane</keyword>
<sequence length="252" mass="28688">MNEKINIQDLSSMLVSQNALTKEEADNFIREFFALIVSALDRDKYVKIKGLGVFKLIEVEARESMNINTKERFEIPGYTKVSFTPDASLRDTINKPFAHFETVILNENTVFEDANTVFSDTNTVVSDTDTVVSDTDTVTDDQKEEKPMPDEEKSMEEPAPEILPEPVFEETASSARKSAMKIYIVLIVLLLTLLGCMFFFVNRTRMAKEERMPNLDEEFVEMQVFEDSSQCVQDDTIQLISSQTPIRGHAEE</sequence>
<dbReference type="SUPFAM" id="SSF47729">
    <property type="entry name" value="IHF-like DNA-binding proteins"/>
    <property type="match status" value="1"/>
</dbReference>
<dbReference type="GO" id="GO:0030527">
    <property type="term" value="F:structural constituent of chromatin"/>
    <property type="evidence" value="ECO:0007669"/>
    <property type="project" value="InterPro"/>
</dbReference>
<evidence type="ECO:0000256" key="2">
    <source>
        <dbReference type="ARBA" id="ARBA00023125"/>
    </source>
</evidence>
<keyword evidence="5" id="KW-0472">Membrane</keyword>
<proteinExistence type="inferred from homology"/>
<reference evidence="6" key="2">
    <citation type="submission" date="2021-04" db="EMBL/GenBank/DDBJ databases">
        <authorList>
            <person name="Gilroy R."/>
        </authorList>
    </citation>
    <scope>NUCLEOTIDE SEQUENCE</scope>
    <source>
        <strain evidence="6">Gambia2-208</strain>
    </source>
</reference>
<dbReference type="GO" id="GO:0005829">
    <property type="term" value="C:cytosol"/>
    <property type="evidence" value="ECO:0007669"/>
    <property type="project" value="TreeGrafter"/>
</dbReference>
<comment type="similarity">
    <text evidence="1 3">Belongs to the bacterial histone-like protein family.</text>
</comment>
<evidence type="ECO:0000256" key="1">
    <source>
        <dbReference type="ARBA" id="ARBA00010529"/>
    </source>
</evidence>
<evidence type="ECO:0000256" key="4">
    <source>
        <dbReference type="SAM" id="MobiDB-lite"/>
    </source>
</evidence>
<feature type="region of interest" description="Disordered" evidence="4">
    <location>
        <begin position="135"/>
        <end position="158"/>
    </location>
</feature>
<accession>A0A9D2CKX4</accession>
<dbReference type="Proteomes" id="UP000886851">
    <property type="component" value="Unassembled WGS sequence"/>
</dbReference>
<feature type="compositionally biased region" description="Basic and acidic residues" evidence="4">
    <location>
        <begin position="140"/>
        <end position="156"/>
    </location>
</feature>
<evidence type="ECO:0000313" key="7">
    <source>
        <dbReference type="Proteomes" id="UP000886851"/>
    </source>
</evidence>
<protein>
    <submittedName>
        <fullName evidence="6">HU family DNA-binding protein</fullName>
    </submittedName>
</protein>
<keyword evidence="2 6" id="KW-0238">DNA-binding</keyword>
<dbReference type="InterPro" id="IPR010992">
    <property type="entry name" value="IHF-like_DNA-bd_dom_sf"/>
</dbReference>
<dbReference type="Gene3D" id="4.10.520.10">
    <property type="entry name" value="IHF-like DNA-binding proteins"/>
    <property type="match status" value="1"/>
</dbReference>